<evidence type="ECO:0000313" key="3">
    <source>
        <dbReference type="Proteomes" id="UP000001312"/>
    </source>
</evidence>
<feature type="region of interest" description="Disordered" evidence="1">
    <location>
        <begin position="49"/>
        <end position="73"/>
    </location>
</feature>
<dbReference type="EMBL" id="CH476625">
    <property type="protein sequence ID" value="EDO02315.1"/>
    <property type="molecule type" value="Genomic_DNA"/>
</dbReference>
<protein>
    <submittedName>
        <fullName evidence="2">Uncharacterized protein</fullName>
    </submittedName>
</protein>
<dbReference type="AlphaFoldDB" id="A7EHJ9"/>
<name>A7EHJ9_SCLS1</name>
<proteinExistence type="predicted"/>
<dbReference type="KEGG" id="ssl:SS1G_04791"/>
<organism evidence="2 3">
    <name type="scientific">Sclerotinia sclerotiorum (strain ATCC 18683 / 1980 / Ss-1)</name>
    <name type="common">White mold</name>
    <name type="synonym">Whetzelinia sclerotiorum</name>
    <dbReference type="NCBI Taxonomy" id="665079"/>
    <lineage>
        <taxon>Eukaryota</taxon>
        <taxon>Fungi</taxon>
        <taxon>Dikarya</taxon>
        <taxon>Ascomycota</taxon>
        <taxon>Pezizomycotina</taxon>
        <taxon>Leotiomycetes</taxon>
        <taxon>Helotiales</taxon>
        <taxon>Sclerotiniaceae</taxon>
        <taxon>Sclerotinia</taxon>
    </lineage>
</organism>
<dbReference type="GeneID" id="5491045"/>
<dbReference type="InParanoid" id="A7EHJ9"/>
<dbReference type="Proteomes" id="UP000001312">
    <property type="component" value="Unassembled WGS sequence"/>
</dbReference>
<sequence length="94" mass="10329">MAVAGKAMSQQDFGIYTLYINCKMLQLHGDTRDKVFYVEDDAFTNNLTKPETHLASLPRKQENGAGGGRGRLGAQPAQALSMNVMRINARDEAL</sequence>
<reference evidence="3" key="1">
    <citation type="journal article" date="2011" name="PLoS Genet.">
        <title>Genomic analysis of the necrotrophic fungal pathogens Sclerotinia sclerotiorum and Botrytis cinerea.</title>
        <authorList>
            <person name="Amselem J."/>
            <person name="Cuomo C.A."/>
            <person name="van Kan J.A."/>
            <person name="Viaud M."/>
            <person name="Benito E.P."/>
            <person name="Couloux A."/>
            <person name="Coutinho P.M."/>
            <person name="de Vries R.P."/>
            <person name="Dyer P.S."/>
            <person name="Fillinger S."/>
            <person name="Fournier E."/>
            <person name="Gout L."/>
            <person name="Hahn M."/>
            <person name="Kohn L."/>
            <person name="Lapalu N."/>
            <person name="Plummer K.M."/>
            <person name="Pradier J.M."/>
            <person name="Quevillon E."/>
            <person name="Sharon A."/>
            <person name="Simon A."/>
            <person name="ten Have A."/>
            <person name="Tudzynski B."/>
            <person name="Tudzynski P."/>
            <person name="Wincker P."/>
            <person name="Andrew M."/>
            <person name="Anthouard V."/>
            <person name="Beever R.E."/>
            <person name="Beffa R."/>
            <person name="Benoit I."/>
            <person name="Bouzid O."/>
            <person name="Brault B."/>
            <person name="Chen Z."/>
            <person name="Choquer M."/>
            <person name="Collemare J."/>
            <person name="Cotton P."/>
            <person name="Danchin E.G."/>
            <person name="Da Silva C."/>
            <person name="Gautier A."/>
            <person name="Giraud C."/>
            <person name="Giraud T."/>
            <person name="Gonzalez C."/>
            <person name="Grossetete S."/>
            <person name="Guldener U."/>
            <person name="Henrissat B."/>
            <person name="Howlett B.J."/>
            <person name="Kodira C."/>
            <person name="Kretschmer M."/>
            <person name="Lappartient A."/>
            <person name="Leroch M."/>
            <person name="Levis C."/>
            <person name="Mauceli E."/>
            <person name="Neuveglise C."/>
            <person name="Oeser B."/>
            <person name="Pearson M."/>
            <person name="Poulain J."/>
            <person name="Poussereau N."/>
            <person name="Quesneville H."/>
            <person name="Rascle C."/>
            <person name="Schumacher J."/>
            <person name="Segurens B."/>
            <person name="Sexton A."/>
            <person name="Silva E."/>
            <person name="Sirven C."/>
            <person name="Soanes D.M."/>
            <person name="Talbot N.J."/>
            <person name="Templeton M."/>
            <person name="Yandava C."/>
            <person name="Yarden O."/>
            <person name="Zeng Q."/>
            <person name="Rollins J.A."/>
            <person name="Lebrun M.H."/>
            <person name="Dickman M."/>
        </authorList>
    </citation>
    <scope>NUCLEOTIDE SEQUENCE [LARGE SCALE GENOMIC DNA]</scope>
    <source>
        <strain evidence="3">ATCC 18683 / 1980 / Ss-1</strain>
    </source>
</reference>
<dbReference type="RefSeq" id="XP_001594983.1">
    <property type="nucleotide sequence ID" value="XM_001594933.1"/>
</dbReference>
<dbReference type="HOGENOM" id="CLU_2387509_0_0_1"/>
<keyword evidence="3" id="KW-1185">Reference proteome</keyword>
<accession>A7EHJ9</accession>
<evidence type="ECO:0000313" key="2">
    <source>
        <dbReference type="EMBL" id="EDO02315.1"/>
    </source>
</evidence>
<evidence type="ECO:0000256" key="1">
    <source>
        <dbReference type="SAM" id="MobiDB-lite"/>
    </source>
</evidence>
<gene>
    <name evidence="2" type="ORF">SS1G_04791</name>
</gene>